<evidence type="ECO:0000256" key="8">
    <source>
        <dbReference type="RuleBase" id="RU361257"/>
    </source>
</evidence>
<protein>
    <recommendedName>
        <fullName evidence="2 8">Site-specific DNA-methyltransferase (adenine-specific)</fullName>
        <ecNumber evidence="2 8">2.1.1.72</ecNumber>
    </recommendedName>
</protein>
<keyword evidence="3 8" id="KW-0489">Methyltransferase</keyword>
<keyword evidence="4 8" id="KW-0808">Transferase</keyword>
<comment type="similarity">
    <text evidence="1 8">Belongs to the N(4)/N(6)-methyltransferase family.</text>
</comment>
<evidence type="ECO:0000256" key="1">
    <source>
        <dbReference type="ARBA" id="ARBA00006594"/>
    </source>
</evidence>
<keyword evidence="10" id="KW-1185">Reference proteome</keyword>
<dbReference type="SUPFAM" id="SSF53335">
    <property type="entry name" value="S-adenosyl-L-methionine-dependent methyltransferases"/>
    <property type="match status" value="1"/>
</dbReference>
<dbReference type="AlphaFoldDB" id="A0A6I6SVX9"/>
<evidence type="ECO:0000256" key="4">
    <source>
        <dbReference type="ARBA" id="ARBA00022679"/>
    </source>
</evidence>
<dbReference type="PROSITE" id="PS00092">
    <property type="entry name" value="N6_MTASE"/>
    <property type="match status" value="1"/>
</dbReference>
<evidence type="ECO:0000313" key="10">
    <source>
        <dbReference type="Proteomes" id="UP000464013"/>
    </source>
</evidence>
<dbReference type="PANTHER" id="PTHR30481">
    <property type="entry name" value="DNA ADENINE METHYLASE"/>
    <property type="match status" value="1"/>
</dbReference>
<dbReference type="KEGG" id="htx:EKK97_03665"/>
<dbReference type="GO" id="GO:0009307">
    <property type="term" value="P:DNA restriction-modification system"/>
    <property type="evidence" value="ECO:0007669"/>
    <property type="project" value="InterPro"/>
</dbReference>
<feature type="binding site" evidence="7">
    <location>
        <position position="52"/>
    </location>
    <ligand>
        <name>S-adenosyl-L-methionine</name>
        <dbReference type="ChEBI" id="CHEBI:59789"/>
    </ligand>
</feature>
<evidence type="ECO:0000256" key="7">
    <source>
        <dbReference type="PIRSR" id="PIRSR000398-1"/>
    </source>
</evidence>
<dbReference type="GO" id="GO:0006298">
    <property type="term" value="P:mismatch repair"/>
    <property type="evidence" value="ECO:0007669"/>
    <property type="project" value="TreeGrafter"/>
</dbReference>
<evidence type="ECO:0000256" key="6">
    <source>
        <dbReference type="ARBA" id="ARBA00047942"/>
    </source>
</evidence>
<dbReference type="PANTHER" id="PTHR30481:SF3">
    <property type="entry name" value="DNA ADENINE METHYLASE"/>
    <property type="match status" value="1"/>
</dbReference>
<comment type="catalytic activity">
    <reaction evidence="6 8">
        <text>a 2'-deoxyadenosine in DNA + S-adenosyl-L-methionine = an N(6)-methyl-2'-deoxyadenosine in DNA + S-adenosyl-L-homocysteine + H(+)</text>
        <dbReference type="Rhea" id="RHEA:15197"/>
        <dbReference type="Rhea" id="RHEA-COMP:12418"/>
        <dbReference type="Rhea" id="RHEA-COMP:12419"/>
        <dbReference type="ChEBI" id="CHEBI:15378"/>
        <dbReference type="ChEBI" id="CHEBI:57856"/>
        <dbReference type="ChEBI" id="CHEBI:59789"/>
        <dbReference type="ChEBI" id="CHEBI:90615"/>
        <dbReference type="ChEBI" id="CHEBI:90616"/>
        <dbReference type="EC" id="2.1.1.72"/>
    </reaction>
</comment>
<keyword evidence="5 8" id="KW-0949">S-adenosyl-L-methionine</keyword>
<proteinExistence type="inferred from homology"/>
<dbReference type="GO" id="GO:0043565">
    <property type="term" value="F:sequence-specific DNA binding"/>
    <property type="evidence" value="ECO:0007669"/>
    <property type="project" value="TreeGrafter"/>
</dbReference>
<organism evidence="9 10">
    <name type="scientific">Billgrantia tianxiuensis</name>
    <dbReference type="NCBI Taxonomy" id="2497861"/>
    <lineage>
        <taxon>Bacteria</taxon>
        <taxon>Pseudomonadati</taxon>
        <taxon>Pseudomonadota</taxon>
        <taxon>Gammaproteobacteria</taxon>
        <taxon>Oceanospirillales</taxon>
        <taxon>Halomonadaceae</taxon>
        <taxon>Billgrantia</taxon>
    </lineage>
</organism>
<dbReference type="EMBL" id="CP035042">
    <property type="protein sequence ID" value="QHC52020.1"/>
    <property type="molecule type" value="Genomic_DNA"/>
</dbReference>
<dbReference type="GO" id="GO:0009007">
    <property type="term" value="F:site-specific DNA-methyltransferase (adenine-specific) activity"/>
    <property type="evidence" value="ECO:0007669"/>
    <property type="project" value="UniProtKB-UniRule"/>
</dbReference>
<accession>A0A6I6SVX9</accession>
<gene>
    <name evidence="9" type="ORF">EKK97_03665</name>
</gene>
<dbReference type="PIRSF" id="PIRSF000398">
    <property type="entry name" value="M_m6A_EcoRV"/>
    <property type="match status" value="1"/>
</dbReference>
<dbReference type="REBASE" id="358170">
    <property type="entry name" value="M.HspBCM45ORF3665P"/>
</dbReference>
<dbReference type="InterPro" id="IPR023095">
    <property type="entry name" value="Ade_MeTrfase_dom_2"/>
</dbReference>
<dbReference type="InterPro" id="IPR012263">
    <property type="entry name" value="M_m6A_EcoRV"/>
</dbReference>
<dbReference type="InterPro" id="IPR002052">
    <property type="entry name" value="DNA_methylase_N6_adenine_CS"/>
</dbReference>
<evidence type="ECO:0000256" key="5">
    <source>
        <dbReference type="ARBA" id="ARBA00022691"/>
    </source>
</evidence>
<dbReference type="EC" id="2.1.1.72" evidence="2 8"/>
<dbReference type="Proteomes" id="UP000464013">
    <property type="component" value="Chromosome"/>
</dbReference>
<evidence type="ECO:0000256" key="2">
    <source>
        <dbReference type="ARBA" id="ARBA00011900"/>
    </source>
</evidence>
<dbReference type="Gene3D" id="1.10.1020.10">
    <property type="entry name" value="Adenine-specific Methyltransferase, Domain 2"/>
    <property type="match status" value="1"/>
</dbReference>
<dbReference type="Pfam" id="PF02086">
    <property type="entry name" value="MethyltransfD12"/>
    <property type="match status" value="1"/>
</dbReference>
<dbReference type="InterPro" id="IPR029063">
    <property type="entry name" value="SAM-dependent_MTases_sf"/>
</dbReference>
<dbReference type="GO" id="GO:0032259">
    <property type="term" value="P:methylation"/>
    <property type="evidence" value="ECO:0007669"/>
    <property type="project" value="UniProtKB-KW"/>
</dbReference>
<evidence type="ECO:0000313" key="9">
    <source>
        <dbReference type="EMBL" id="QHC52020.1"/>
    </source>
</evidence>
<sequence>MKPFIKWAGGKRWLISNPVFEMPAFTGRYIEPFLGGGAIFFHLRPNSAILSDINFRLIEAYQAIRDDWKKVEGELRRMQRLHSKEYYYQERSRKRRALHKRAAQFLYLNRTCWNGLYRENLRGEFNVPIGTKDKVIFEDEDFKEISSILQGAEILSCDFSETIAKAREGDLVFVDPPYTTAHNVNGFVKYNQNIFSWEDQLRLKCSIAEALENGAKVILTNADHDSVHQLYSDMSSCVSVGRASVISGKATSRRNTSEALFYFGNRGGDVGKEFYKENPRACDLAVCR</sequence>
<name>A0A6I6SVX9_9GAMM</name>
<feature type="binding site" evidence="7">
    <location>
        <position position="175"/>
    </location>
    <ligand>
        <name>S-adenosyl-L-methionine</name>
        <dbReference type="ChEBI" id="CHEBI:59789"/>
    </ligand>
</feature>
<reference evidence="9 10" key="1">
    <citation type="submission" date="2019-01" db="EMBL/GenBank/DDBJ databases">
        <title>Complete genome of a denitifying bacterium Halomons sp. BC-M4-5.</title>
        <authorList>
            <person name="Wang L."/>
            <person name="Shao Z."/>
        </authorList>
    </citation>
    <scope>NUCLEOTIDE SEQUENCE [LARGE SCALE GENOMIC DNA]</scope>
    <source>
        <strain evidence="9 10">BC-M4-5</strain>
    </source>
</reference>
<dbReference type="NCBIfam" id="TIGR00571">
    <property type="entry name" value="dam"/>
    <property type="match status" value="1"/>
</dbReference>
<dbReference type="InterPro" id="IPR012327">
    <property type="entry name" value="MeTrfase_D12"/>
</dbReference>
<dbReference type="GO" id="GO:1904047">
    <property type="term" value="F:S-adenosyl-L-methionine binding"/>
    <property type="evidence" value="ECO:0007669"/>
    <property type="project" value="TreeGrafter"/>
</dbReference>
<dbReference type="OrthoDB" id="9805629at2"/>
<dbReference type="Gene3D" id="3.40.50.150">
    <property type="entry name" value="Vaccinia Virus protein VP39"/>
    <property type="match status" value="1"/>
</dbReference>
<dbReference type="PRINTS" id="PR00505">
    <property type="entry name" value="D12N6MTFRASE"/>
</dbReference>
<feature type="binding site" evidence="7">
    <location>
        <position position="11"/>
    </location>
    <ligand>
        <name>S-adenosyl-L-methionine</name>
        <dbReference type="ChEBI" id="CHEBI:59789"/>
    </ligand>
</feature>
<evidence type="ECO:0000256" key="3">
    <source>
        <dbReference type="ARBA" id="ARBA00022603"/>
    </source>
</evidence>
<feature type="binding site" evidence="7">
    <location>
        <position position="7"/>
    </location>
    <ligand>
        <name>S-adenosyl-L-methionine</name>
        <dbReference type="ChEBI" id="CHEBI:59789"/>
    </ligand>
</feature>